<reference evidence="9" key="2">
    <citation type="submission" date="2025-09" db="UniProtKB">
        <authorList>
            <consortium name="Ensembl"/>
        </authorList>
    </citation>
    <scope>IDENTIFICATION</scope>
</reference>
<evidence type="ECO:0000256" key="8">
    <source>
        <dbReference type="RuleBase" id="RU060637"/>
    </source>
</evidence>
<feature type="transmembrane region" description="Helical" evidence="8">
    <location>
        <begin position="160"/>
        <end position="181"/>
    </location>
</feature>
<dbReference type="GeneTree" id="ENSGT00940000165100"/>
<dbReference type="GO" id="GO:0005198">
    <property type="term" value="F:structural molecule activity"/>
    <property type="evidence" value="ECO:0007669"/>
    <property type="project" value="InterPro"/>
</dbReference>
<evidence type="ECO:0000256" key="7">
    <source>
        <dbReference type="ARBA" id="ARBA00023136"/>
    </source>
</evidence>
<dbReference type="STRING" id="61819.ENSACIP00000001024"/>
<comment type="subcellular location">
    <subcellularLocation>
        <location evidence="8">Cell junction</location>
        <location evidence="8">Tight junction</location>
    </subcellularLocation>
    <subcellularLocation>
        <location evidence="8">Cell membrane</location>
        <topology evidence="8">Multi-pass membrane protein</topology>
    </subcellularLocation>
</comment>
<protein>
    <recommendedName>
        <fullName evidence="8">Claudin</fullName>
    </recommendedName>
</protein>
<keyword evidence="7 8" id="KW-0472">Membrane</keyword>
<dbReference type="Ensembl" id="ENSACIT00000001071.1">
    <property type="protein sequence ID" value="ENSACIP00000001024.1"/>
    <property type="gene ID" value="ENSACIG00000000859.1"/>
</dbReference>
<evidence type="ECO:0000313" key="9">
    <source>
        <dbReference type="Ensembl" id="ENSACIP00000001024.1"/>
    </source>
</evidence>
<comment type="function">
    <text evidence="8">Claudins function as major constituents of the tight junction complexes that regulate the permeability of epithelia.</text>
</comment>
<dbReference type="AlphaFoldDB" id="A0A3Q0QPJ1"/>
<dbReference type="PANTHER" id="PTHR12002">
    <property type="entry name" value="CLAUDIN"/>
    <property type="match status" value="1"/>
</dbReference>
<dbReference type="Pfam" id="PF00822">
    <property type="entry name" value="PMP22_Claudin"/>
    <property type="match status" value="1"/>
</dbReference>
<dbReference type="PROSITE" id="PS01346">
    <property type="entry name" value="CLAUDIN"/>
    <property type="match status" value="1"/>
</dbReference>
<evidence type="ECO:0000256" key="2">
    <source>
        <dbReference type="ARBA" id="ARBA00022427"/>
    </source>
</evidence>
<evidence type="ECO:0000256" key="4">
    <source>
        <dbReference type="ARBA" id="ARBA00022692"/>
    </source>
</evidence>
<dbReference type="InterPro" id="IPR004031">
    <property type="entry name" value="PMP22/EMP/MP20/Claudin"/>
</dbReference>
<feature type="transmembrane region" description="Helical" evidence="8">
    <location>
        <begin position="116"/>
        <end position="140"/>
    </location>
</feature>
<evidence type="ECO:0000256" key="5">
    <source>
        <dbReference type="ARBA" id="ARBA00022949"/>
    </source>
</evidence>
<dbReference type="InterPro" id="IPR006187">
    <property type="entry name" value="Claudin"/>
</dbReference>
<feature type="transmembrane region" description="Helical" evidence="8">
    <location>
        <begin position="7"/>
        <end position="24"/>
    </location>
</feature>
<organism evidence="9 10">
    <name type="scientific">Amphilophus citrinellus</name>
    <name type="common">Midas cichlid</name>
    <name type="synonym">Cichlasoma citrinellum</name>
    <dbReference type="NCBI Taxonomy" id="61819"/>
    <lineage>
        <taxon>Eukaryota</taxon>
        <taxon>Metazoa</taxon>
        <taxon>Chordata</taxon>
        <taxon>Craniata</taxon>
        <taxon>Vertebrata</taxon>
        <taxon>Euteleostomi</taxon>
        <taxon>Actinopterygii</taxon>
        <taxon>Neopterygii</taxon>
        <taxon>Teleostei</taxon>
        <taxon>Neoteleostei</taxon>
        <taxon>Acanthomorphata</taxon>
        <taxon>Ovalentaria</taxon>
        <taxon>Cichlomorphae</taxon>
        <taxon>Cichliformes</taxon>
        <taxon>Cichlidae</taxon>
        <taxon>New World cichlids</taxon>
        <taxon>Cichlasomatinae</taxon>
        <taxon>Heroini</taxon>
        <taxon>Amphilophus</taxon>
    </lineage>
</organism>
<dbReference type="PRINTS" id="PR01077">
    <property type="entry name" value="CLAUDIN"/>
</dbReference>
<name>A0A3Q0QPJ1_AMPCI</name>
<dbReference type="OMA" id="DQHWRES"/>
<evidence type="ECO:0000256" key="6">
    <source>
        <dbReference type="ARBA" id="ARBA00022989"/>
    </source>
</evidence>
<keyword evidence="6 8" id="KW-1133">Transmembrane helix</keyword>
<dbReference type="GO" id="GO:0005923">
    <property type="term" value="C:bicellular tight junction"/>
    <property type="evidence" value="ECO:0007669"/>
    <property type="project" value="UniProtKB-SubCell"/>
</dbReference>
<dbReference type="Proteomes" id="UP000261340">
    <property type="component" value="Unplaced"/>
</dbReference>
<evidence type="ECO:0000256" key="3">
    <source>
        <dbReference type="ARBA" id="ARBA00022475"/>
    </source>
</evidence>
<evidence type="ECO:0000256" key="1">
    <source>
        <dbReference type="ARBA" id="ARBA00008295"/>
    </source>
</evidence>
<keyword evidence="5 8" id="KW-0965">Cell junction</keyword>
<feature type="transmembrane region" description="Helical" evidence="8">
    <location>
        <begin position="77"/>
        <end position="95"/>
    </location>
</feature>
<keyword evidence="3 8" id="KW-1003">Cell membrane</keyword>
<sequence length="223" mass="24310">MNMLIEVVALFLGFVSWIMIFISLQDQHWRESTQDGSVILTSAIYENLWMSCASDSTGAYNCREFPSLFALPGYVQASRALMIASMVFGTFGLAATLAGMKCSKIGGENYTLKGKVAAIGGVLFLLQGLCTMIAVSWYAANITQQFFDPLFQGIKYEIGEGLYIGWGSAILAICGGSFLLCTCRMTDNKIITYPYQPPSGGHMLSTVATSEPVPSNYERNAYV</sequence>
<dbReference type="InterPro" id="IPR017974">
    <property type="entry name" value="Claudin_CS"/>
</dbReference>
<dbReference type="GO" id="GO:0005886">
    <property type="term" value="C:plasma membrane"/>
    <property type="evidence" value="ECO:0007669"/>
    <property type="project" value="UniProtKB-SubCell"/>
</dbReference>
<keyword evidence="4 8" id="KW-0812">Transmembrane</keyword>
<reference evidence="9" key="1">
    <citation type="submission" date="2025-08" db="UniProtKB">
        <authorList>
            <consortium name="Ensembl"/>
        </authorList>
    </citation>
    <scope>IDENTIFICATION</scope>
</reference>
<keyword evidence="2 8" id="KW-0796">Tight junction</keyword>
<dbReference type="Gene3D" id="1.20.140.150">
    <property type="match status" value="1"/>
</dbReference>
<dbReference type="FunFam" id="1.20.140.150:FF:000001">
    <property type="entry name" value="Claudin"/>
    <property type="match status" value="1"/>
</dbReference>
<evidence type="ECO:0000313" key="10">
    <source>
        <dbReference type="Proteomes" id="UP000261340"/>
    </source>
</evidence>
<proteinExistence type="inferred from homology"/>
<comment type="similarity">
    <text evidence="1 8">Belongs to the claudin family.</text>
</comment>
<accession>A0A3Q0QPJ1</accession>
<keyword evidence="10" id="KW-1185">Reference proteome</keyword>